<evidence type="ECO:0000313" key="1">
    <source>
        <dbReference type="EnsemblMetazoa" id="ACUA021559-PA"/>
    </source>
</evidence>
<evidence type="ECO:0000313" key="2">
    <source>
        <dbReference type="Proteomes" id="UP000075883"/>
    </source>
</evidence>
<keyword evidence="2" id="KW-1185">Reference proteome</keyword>
<dbReference type="AlphaFoldDB" id="A0A182MM39"/>
<sequence length="125" mass="14382">MYTINKNTYDMMKCNPTSGTLEKSKILNCLLWNSSGHPETVPAINGATIRQYPIDRNEKRVAPNAAYSVMDKLDKHAIWTCLRVPNAEEDECEYCGMQPDEKRMYFKHQMYTNGKLTCPVLLTLE</sequence>
<proteinExistence type="predicted"/>
<organism evidence="1 2">
    <name type="scientific">Anopheles culicifacies</name>
    <dbReference type="NCBI Taxonomy" id="139723"/>
    <lineage>
        <taxon>Eukaryota</taxon>
        <taxon>Metazoa</taxon>
        <taxon>Ecdysozoa</taxon>
        <taxon>Arthropoda</taxon>
        <taxon>Hexapoda</taxon>
        <taxon>Insecta</taxon>
        <taxon>Pterygota</taxon>
        <taxon>Neoptera</taxon>
        <taxon>Endopterygota</taxon>
        <taxon>Diptera</taxon>
        <taxon>Nematocera</taxon>
        <taxon>Culicoidea</taxon>
        <taxon>Culicidae</taxon>
        <taxon>Anophelinae</taxon>
        <taxon>Anopheles</taxon>
        <taxon>culicifacies species complex</taxon>
    </lineage>
</organism>
<name>A0A182MM39_9DIPT</name>
<protein>
    <submittedName>
        <fullName evidence="1">Uncharacterized protein</fullName>
    </submittedName>
</protein>
<dbReference type="VEuPathDB" id="VectorBase:ACUA021559"/>
<reference evidence="2" key="1">
    <citation type="submission" date="2013-09" db="EMBL/GenBank/DDBJ databases">
        <title>The Genome Sequence of Anopheles culicifacies species A.</title>
        <authorList>
            <consortium name="The Broad Institute Genomics Platform"/>
            <person name="Neafsey D.E."/>
            <person name="Besansky N."/>
            <person name="Howell P."/>
            <person name="Walton C."/>
            <person name="Young S.K."/>
            <person name="Zeng Q."/>
            <person name="Gargeya S."/>
            <person name="Fitzgerald M."/>
            <person name="Haas B."/>
            <person name="Abouelleil A."/>
            <person name="Allen A.W."/>
            <person name="Alvarado L."/>
            <person name="Arachchi H.M."/>
            <person name="Berlin A.M."/>
            <person name="Chapman S.B."/>
            <person name="Gainer-Dewar J."/>
            <person name="Goldberg J."/>
            <person name="Griggs A."/>
            <person name="Gujja S."/>
            <person name="Hansen M."/>
            <person name="Howarth C."/>
            <person name="Imamovic A."/>
            <person name="Ireland A."/>
            <person name="Larimer J."/>
            <person name="McCowan C."/>
            <person name="Murphy C."/>
            <person name="Pearson M."/>
            <person name="Poon T.W."/>
            <person name="Priest M."/>
            <person name="Roberts A."/>
            <person name="Saif S."/>
            <person name="Shea T."/>
            <person name="Sisk P."/>
            <person name="Sykes S."/>
            <person name="Wortman J."/>
            <person name="Nusbaum C."/>
            <person name="Birren B."/>
        </authorList>
    </citation>
    <scope>NUCLEOTIDE SEQUENCE [LARGE SCALE GENOMIC DNA]</scope>
    <source>
        <strain evidence="2">A-37</strain>
    </source>
</reference>
<accession>A0A182MM39</accession>
<dbReference type="EMBL" id="AXCM01007531">
    <property type="status" value="NOT_ANNOTATED_CDS"/>
    <property type="molecule type" value="Genomic_DNA"/>
</dbReference>
<dbReference type="EnsemblMetazoa" id="ACUA021559-RA">
    <property type="protein sequence ID" value="ACUA021559-PA"/>
    <property type="gene ID" value="ACUA021559"/>
</dbReference>
<dbReference type="Proteomes" id="UP000075883">
    <property type="component" value="Unassembled WGS sequence"/>
</dbReference>
<reference evidence="1" key="2">
    <citation type="submission" date="2020-05" db="UniProtKB">
        <authorList>
            <consortium name="EnsemblMetazoa"/>
        </authorList>
    </citation>
    <scope>IDENTIFICATION</scope>
    <source>
        <strain evidence="1">A-37</strain>
    </source>
</reference>